<proteinExistence type="predicted"/>
<dbReference type="Pfam" id="PF21544">
    <property type="entry name" value="PorZ_N_b_propeller"/>
    <property type="match status" value="1"/>
</dbReference>
<dbReference type="Proteomes" id="UP001165489">
    <property type="component" value="Unassembled WGS sequence"/>
</dbReference>
<feature type="domain" description="PorZ N-terminal beta-propeller" evidence="1">
    <location>
        <begin position="13"/>
        <end position="169"/>
    </location>
</feature>
<sequence length="689" mass="76354">MDRGRLTGSDQTIFYQGEFGLFYFSTSDRESYPLTKTDGLYGNGFSTSAFDERNKKLVLAYPDGTLDIIGERSVRSLGTLRDNAEIQSKTINSIKVLSNATYIAADFGVAIVNTQNSQFVDAFQNIGPLGSRLKISDITEDEDAFYIASEIGVLKGLKMANLKDFRNWEFLGPTEGINVQQLEYFGQALLLLTTSGQLYTLDEQGLQELFSLGSVQFIKKLGDLLFFKYGRSVFQVHQNGSFEEVFSYGEDFEDFHLAHGMYYVFQQGKGLLDTNMSGSYAPNGPSTKAQAFVTSRENTYALPVYRPIQGGLNASERRQSSQLEAGSWSMFPDFEGVIAIHSLLDKTYIATRSTGVWLLENGQAERLVFPGVSDATNIRLMEVDHLGQVWIGLEDIQPRLIKITTDHQVTPVPISNMGFPHKILTDRLGNLYILQSNNIGVTSLSVFNEARGINRIITSQVNMGGLPNTNLQDIALDSEFRLWIASNNGLAYIPNVHVIQNNTAINAIQPLFNNLPLLNGESVTAVVTSPDRSLWIGTASNGLFHFNEIGSEMLAHFTRFNSPLLQNRISNLSYQREAGELFIVNPNGALSYKTGIIDPRVELETLKVYPNPVYPDFNGFLTAEGLTDSTEIRITTTSGRVVYGQQVTGGSFIWNIRDASGKRPISGVYLIFALDENGVERAMGKVVIL</sequence>
<evidence type="ECO:0000313" key="2">
    <source>
        <dbReference type="EMBL" id="MCH7410148.1"/>
    </source>
</evidence>
<accession>A0ABS9V164</accession>
<evidence type="ECO:0000313" key="3">
    <source>
        <dbReference type="Proteomes" id="UP001165489"/>
    </source>
</evidence>
<keyword evidence="3" id="KW-1185">Reference proteome</keyword>
<dbReference type="SUPFAM" id="SSF63829">
    <property type="entry name" value="Calcium-dependent phosphotriesterase"/>
    <property type="match status" value="1"/>
</dbReference>
<dbReference type="Gene3D" id="2.130.10.10">
    <property type="entry name" value="YVTN repeat-like/Quinoprotein amine dehydrogenase"/>
    <property type="match status" value="2"/>
</dbReference>
<gene>
    <name evidence="2" type="ORF">MM239_12135</name>
</gene>
<name>A0ABS9V164_9BACT</name>
<protein>
    <recommendedName>
        <fullName evidence="1">PorZ N-terminal beta-propeller domain-containing protein</fullName>
    </recommendedName>
</protein>
<dbReference type="InterPro" id="IPR048954">
    <property type="entry name" value="PorZ_N"/>
</dbReference>
<comment type="caution">
    <text evidence="2">The sequence shown here is derived from an EMBL/GenBank/DDBJ whole genome shotgun (WGS) entry which is preliminary data.</text>
</comment>
<dbReference type="EMBL" id="JAKZGP010000030">
    <property type="protein sequence ID" value="MCH7410148.1"/>
    <property type="molecule type" value="Genomic_DNA"/>
</dbReference>
<reference evidence="2" key="1">
    <citation type="submission" date="2022-03" db="EMBL/GenBank/DDBJ databases">
        <title>De novo assembled genomes of Belliella spp. (Cyclobacteriaceae) strains.</title>
        <authorList>
            <person name="Szabo A."/>
            <person name="Korponai K."/>
            <person name="Felfoldi T."/>
        </authorList>
    </citation>
    <scope>NUCLEOTIDE SEQUENCE</scope>
    <source>
        <strain evidence="2">DSM 111904</strain>
    </source>
</reference>
<dbReference type="RefSeq" id="WP_241348514.1">
    <property type="nucleotide sequence ID" value="NZ_JAKZGP010000030.1"/>
</dbReference>
<evidence type="ECO:0000259" key="1">
    <source>
        <dbReference type="Pfam" id="PF21544"/>
    </source>
</evidence>
<dbReference type="InterPro" id="IPR015943">
    <property type="entry name" value="WD40/YVTN_repeat-like_dom_sf"/>
</dbReference>
<organism evidence="2 3">
    <name type="scientific">Belliella filtrata</name>
    <dbReference type="NCBI Taxonomy" id="2923435"/>
    <lineage>
        <taxon>Bacteria</taxon>
        <taxon>Pseudomonadati</taxon>
        <taxon>Bacteroidota</taxon>
        <taxon>Cytophagia</taxon>
        <taxon>Cytophagales</taxon>
        <taxon>Cyclobacteriaceae</taxon>
        <taxon>Belliella</taxon>
    </lineage>
</organism>